<dbReference type="Proteomes" id="UP001385951">
    <property type="component" value="Unassembled WGS sequence"/>
</dbReference>
<evidence type="ECO:0008006" key="3">
    <source>
        <dbReference type="Google" id="ProtNLM"/>
    </source>
</evidence>
<name>A0AAW0GII9_9APHY</name>
<evidence type="ECO:0000313" key="1">
    <source>
        <dbReference type="EMBL" id="KAK7691622.1"/>
    </source>
</evidence>
<evidence type="ECO:0000313" key="2">
    <source>
        <dbReference type="Proteomes" id="UP001385951"/>
    </source>
</evidence>
<accession>A0AAW0GII9</accession>
<dbReference type="AlphaFoldDB" id="A0AAW0GII9"/>
<protein>
    <recommendedName>
        <fullName evidence="3">F-box domain-containing protein</fullName>
    </recommendedName>
</protein>
<gene>
    <name evidence="1" type="ORF">QCA50_005021</name>
</gene>
<reference evidence="1 2" key="1">
    <citation type="submission" date="2022-09" db="EMBL/GenBank/DDBJ databases">
        <authorList>
            <person name="Palmer J.M."/>
        </authorList>
    </citation>
    <scope>NUCLEOTIDE SEQUENCE [LARGE SCALE GENOMIC DNA]</scope>
    <source>
        <strain evidence="1 2">DSM 7382</strain>
    </source>
</reference>
<keyword evidence="2" id="KW-1185">Reference proteome</keyword>
<sequence>MPVHDLLVLNYYYLIQSYMMPKDKNRSKPKSSLSPFSTAPFDVLAAVFLAFHTSYNHLDEHGSIPNWNAVPRRLTRTSIAWTLSYVCQHWRNTALSLPGLWNSIIICDQQMSSSKEIKSLLVLFFERGRDFPLIMHINCCCIYSDYEYPVQRLNDVLGLLSLHLSRARSLTFALAQDMETESALFTFLGNSPSFPLLRSLSPSVMCASWHRESAY</sequence>
<proteinExistence type="predicted"/>
<dbReference type="EMBL" id="JASBNA010000005">
    <property type="protein sequence ID" value="KAK7691622.1"/>
    <property type="molecule type" value="Genomic_DNA"/>
</dbReference>
<organism evidence="1 2">
    <name type="scientific">Cerrena zonata</name>
    <dbReference type="NCBI Taxonomy" id="2478898"/>
    <lineage>
        <taxon>Eukaryota</taxon>
        <taxon>Fungi</taxon>
        <taxon>Dikarya</taxon>
        <taxon>Basidiomycota</taxon>
        <taxon>Agaricomycotina</taxon>
        <taxon>Agaricomycetes</taxon>
        <taxon>Polyporales</taxon>
        <taxon>Cerrenaceae</taxon>
        <taxon>Cerrena</taxon>
    </lineage>
</organism>
<comment type="caution">
    <text evidence="1">The sequence shown here is derived from an EMBL/GenBank/DDBJ whole genome shotgun (WGS) entry which is preliminary data.</text>
</comment>